<dbReference type="OrthoDB" id="436461at2"/>
<evidence type="ECO:0000259" key="1">
    <source>
        <dbReference type="Pfam" id="PF10593"/>
    </source>
</evidence>
<dbReference type="RefSeq" id="WP_094236049.1">
    <property type="nucleotide sequence ID" value="NZ_CP022657.1"/>
</dbReference>
<dbReference type="Proteomes" id="UP000214688">
    <property type="component" value="Chromosome"/>
</dbReference>
<dbReference type="EMBL" id="CP022657">
    <property type="protein sequence ID" value="ASS74799.1"/>
    <property type="molecule type" value="Genomic_DNA"/>
</dbReference>
<gene>
    <name evidence="2" type="ORF">CIG75_07285</name>
</gene>
<sequence length="676" mass="77180">MKNQFVSRIVKPTHKRTVVVDGNHIFELEEILQEEKVPRSGVNNIVNTAVEIVENLQEPTQKGEKRGLIFGKIQSGKTNMLIGSIAMAADNSYRCFIVLTSDNLWLYDQTLSRLRKSLPGIKITGKEEWDPNSVGTIKKNLATDGVMLFVCTKNGVHLQNLIEVIQQTGAFRHPTIIFDDEADQASLDTNASKEDDEVSRINGRISALRDLFSSRTFVQVTATPQSLFLLGQEKPYRPEFTVLTEPGEAYVGGEDFFSENANCHYLQRVDEQELSSLSGKVSNVNKTIPQGLKLAICQFYVGSTIKILKREGRHFSFLCHVSLKKADHDHIRIIIQKYTEELALQLRSKEDSPKKIRIIKDLKQAYENLKPHVQKVPDFEEIEQKLVLYINNTAIQVINTDGANGQPRYDARYNILIGGTKLGRGVTIERLLVTYYGRQAKKPQMDTVLQHARMYGYRSRDLDVTRIFLPDHLVERFQLIYESETQLRDIIQKHKDDKGFRGIWLDTSIKPTRSNVLDPNELGFFAAGKAYFPHSPEYQGTEIVTNTESIDKLLQSYTETKGYKVSIDIIEQLLKWTKTHKESKGLWSDERIRLAVEHLKNEYTQAYLLVRRGRKLSRPDELRAVYTSADLQAADTDLPTLLMLRQEKTAAWAGNPFWIPVFRFPDGNFALITNLS</sequence>
<proteinExistence type="predicted"/>
<keyword evidence="3" id="KW-1185">Reference proteome</keyword>
<organism evidence="2 3">
    <name type="scientific">Tumebacillus algifaecis</name>
    <dbReference type="NCBI Taxonomy" id="1214604"/>
    <lineage>
        <taxon>Bacteria</taxon>
        <taxon>Bacillati</taxon>
        <taxon>Bacillota</taxon>
        <taxon>Bacilli</taxon>
        <taxon>Bacillales</taxon>
        <taxon>Alicyclobacillaceae</taxon>
        <taxon>Tumebacillus</taxon>
    </lineage>
</organism>
<dbReference type="InterPro" id="IPR018310">
    <property type="entry name" value="Put_endonuclease_Z1-dom"/>
</dbReference>
<accession>A0A223CZB1</accession>
<feature type="domain" description="Putative endonuclease Z1" evidence="1">
    <location>
        <begin position="292"/>
        <end position="497"/>
    </location>
</feature>
<protein>
    <recommendedName>
        <fullName evidence="1">Putative endonuclease Z1 domain-containing protein</fullName>
    </recommendedName>
</protein>
<dbReference type="AlphaFoldDB" id="A0A223CZB1"/>
<dbReference type="InterPro" id="IPR027417">
    <property type="entry name" value="P-loop_NTPase"/>
</dbReference>
<name>A0A223CZB1_9BACL</name>
<dbReference type="Pfam" id="PF10593">
    <property type="entry name" value="Z1"/>
    <property type="match status" value="1"/>
</dbReference>
<dbReference type="KEGG" id="tab:CIG75_07285"/>
<dbReference type="SUPFAM" id="SSF52540">
    <property type="entry name" value="P-loop containing nucleoside triphosphate hydrolases"/>
    <property type="match status" value="1"/>
</dbReference>
<evidence type="ECO:0000313" key="3">
    <source>
        <dbReference type="Proteomes" id="UP000214688"/>
    </source>
</evidence>
<evidence type="ECO:0000313" key="2">
    <source>
        <dbReference type="EMBL" id="ASS74799.1"/>
    </source>
</evidence>
<reference evidence="2 3" key="1">
    <citation type="journal article" date="2015" name="Int. J. Syst. Evol. Microbiol.">
        <title>Tumebacillus algifaecis sp. nov., isolated from decomposing algal scum.</title>
        <authorList>
            <person name="Wu Y.F."/>
            <person name="Zhang B."/>
            <person name="Xing P."/>
            <person name="Wu Q.L."/>
            <person name="Liu S.J."/>
        </authorList>
    </citation>
    <scope>NUCLEOTIDE SEQUENCE [LARGE SCALE GENOMIC DNA]</scope>
    <source>
        <strain evidence="2 3">THMBR28</strain>
    </source>
</reference>